<name>A0A4R7PDK6_9GAMM</name>
<dbReference type="PANTHER" id="PTHR43098">
    <property type="entry name" value="L-ORNITHINE N(5)-MONOOXYGENASE-RELATED"/>
    <property type="match status" value="1"/>
</dbReference>
<keyword evidence="1" id="KW-0285">Flavoprotein</keyword>
<keyword evidence="5" id="KW-0503">Monooxygenase</keyword>
<protein>
    <submittedName>
        <fullName evidence="5">Cyclohexanone monooxygenase</fullName>
    </submittedName>
</protein>
<reference evidence="5 6" key="1">
    <citation type="submission" date="2019-03" db="EMBL/GenBank/DDBJ databases">
        <title>Genomic Encyclopedia of Type Strains, Phase IV (KMG-IV): sequencing the most valuable type-strain genomes for metagenomic binning, comparative biology and taxonomic classification.</title>
        <authorList>
            <person name="Goeker M."/>
        </authorList>
    </citation>
    <scope>NUCLEOTIDE SEQUENCE [LARGE SCALE GENOMIC DNA]</scope>
    <source>
        <strain evidence="5 6">DSM 26377</strain>
    </source>
</reference>
<keyword evidence="4" id="KW-0560">Oxidoreductase</keyword>
<dbReference type="GO" id="GO:0050660">
    <property type="term" value="F:flavin adenine dinucleotide binding"/>
    <property type="evidence" value="ECO:0007669"/>
    <property type="project" value="InterPro"/>
</dbReference>
<dbReference type="AlphaFoldDB" id="A0A4R7PDK6"/>
<evidence type="ECO:0000313" key="5">
    <source>
        <dbReference type="EMBL" id="TDU32243.1"/>
    </source>
</evidence>
<dbReference type="RefSeq" id="WP_133880759.1">
    <property type="nucleotide sequence ID" value="NZ_MWIN01000001.1"/>
</dbReference>
<dbReference type="EMBL" id="SOBT01000008">
    <property type="protein sequence ID" value="TDU32243.1"/>
    <property type="molecule type" value="Genomic_DNA"/>
</dbReference>
<dbReference type="PANTHER" id="PTHR43098:SF5">
    <property type="entry name" value="DUAL-FUNCTIONAL MONOOXYGENASE_METHYLTRANSFERASE PSOF"/>
    <property type="match status" value="1"/>
</dbReference>
<keyword evidence="2" id="KW-0274">FAD</keyword>
<dbReference type="Gene3D" id="3.50.50.60">
    <property type="entry name" value="FAD/NAD(P)-binding domain"/>
    <property type="match status" value="2"/>
</dbReference>
<proteinExistence type="predicted"/>
<evidence type="ECO:0000256" key="2">
    <source>
        <dbReference type="ARBA" id="ARBA00022827"/>
    </source>
</evidence>
<accession>A0A4R7PDK6</accession>
<dbReference type="PRINTS" id="PR00411">
    <property type="entry name" value="PNDRDTASEI"/>
</dbReference>
<evidence type="ECO:0000313" key="6">
    <source>
        <dbReference type="Proteomes" id="UP000295341"/>
    </source>
</evidence>
<dbReference type="OrthoDB" id="9766402at2"/>
<dbReference type="Proteomes" id="UP000295341">
    <property type="component" value="Unassembled WGS sequence"/>
</dbReference>
<dbReference type="GO" id="GO:0004499">
    <property type="term" value="F:N,N-dimethylaniline monooxygenase activity"/>
    <property type="evidence" value="ECO:0007669"/>
    <property type="project" value="InterPro"/>
</dbReference>
<evidence type="ECO:0000256" key="4">
    <source>
        <dbReference type="ARBA" id="ARBA00023002"/>
    </source>
</evidence>
<dbReference type="InterPro" id="IPR036188">
    <property type="entry name" value="FAD/NAD-bd_sf"/>
</dbReference>
<dbReference type="Pfam" id="PF00743">
    <property type="entry name" value="FMO-like"/>
    <property type="match status" value="1"/>
</dbReference>
<evidence type="ECO:0000256" key="3">
    <source>
        <dbReference type="ARBA" id="ARBA00022857"/>
    </source>
</evidence>
<dbReference type="GO" id="GO:0050661">
    <property type="term" value="F:NADP binding"/>
    <property type="evidence" value="ECO:0007669"/>
    <property type="project" value="InterPro"/>
</dbReference>
<comment type="caution">
    <text evidence="5">The sequence shown here is derived from an EMBL/GenBank/DDBJ whole genome shotgun (WGS) entry which is preliminary data.</text>
</comment>
<organism evidence="5 6">
    <name type="scientific">Panacagrimonas perspica</name>
    <dbReference type="NCBI Taxonomy" id="381431"/>
    <lineage>
        <taxon>Bacteria</taxon>
        <taxon>Pseudomonadati</taxon>
        <taxon>Pseudomonadota</taxon>
        <taxon>Gammaproteobacteria</taxon>
        <taxon>Nevskiales</taxon>
        <taxon>Nevskiaceae</taxon>
        <taxon>Panacagrimonas</taxon>
    </lineage>
</organism>
<keyword evidence="3" id="KW-0521">NADP</keyword>
<evidence type="ECO:0000256" key="1">
    <source>
        <dbReference type="ARBA" id="ARBA00022630"/>
    </source>
</evidence>
<gene>
    <name evidence="5" type="ORF">DFR24_1632</name>
</gene>
<sequence>MSNTPQHYDAIIIGAGFGGIRALHEFRKIGLKTKVFEAGTDVGGTWYWNRYPGARTDSEAWCYCYQFDDEILQTWDWKERMPSWTEVFAYLRKVVDKHDMRRDMQFSTRIQSAHFDAAANQWKVTTDKGETATCQYLISASGVLTVPYMPPFPGLETFKGEVLRSSSWPRHKVDFAGKRVALVGTGATGVQIIPVVAQVAGHLTVFQRTPNYVMPGRNHYIDEEQREGIRANYDQMWNWTRTNPFAFPMAPCNQMFDDYTPEQQQRIFDGGWEVGGFRFIFETFADMLVNPKCNEAAAAYIRNKIHTVVKDPKTAAILSPHYQFGLKRPPLGHFYYETFNRPNVSLVDVKDTPIERITPKGLVVDGQEYEADIIIFATGFDGGTGALTSIDVRGRNGRTMKETWANGPRTHMGTTVDGFPNLFMISGPQTPFANIPIIINSGVEWIGKIIQKARRDGEIVIEATPEGVEGWVQHVQKLFSMTVMDKGDHAVHSWMMGNNIPGKTRSVLFYFGGAPMYFQELDESVDMGFPGFTFSAPEKASARAAAS</sequence>
<dbReference type="InterPro" id="IPR050775">
    <property type="entry name" value="FAD-binding_Monooxygenases"/>
</dbReference>
<dbReference type="SUPFAM" id="SSF51905">
    <property type="entry name" value="FAD/NAD(P)-binding domain"/>
    <property type="match status" value="2"/>
</dbReference>
<keyword evidence="6" id="KW-1185">Reference proteome</keyword>
<dbReference type="InterPro" id="IPR020946">
    <property type="entry name" value="Flavin_mOase-like"/>
</dbReference>